<evidence type="ECO:0000256" key="3">
    <source>
        <dbReference type="ARBA" id="ARBA00022723"/>
    </source>
</evidence>
<keyword evidence="4" id="KW-0378">Hydrolase</keyword>
<proteinExistence type="predicted"/>
<dbReference type="Gene3D" id="3.90.79.10">
    <property type="entry name" value="Nucleoside Triphosphate Pyrophosphohydrolase"/>
    <property type="match status" value="1"/>
</dbReference>
<dbReference type="PROSITE" id="PS51462">
    <property type="entry name" value="NUDIX"/>
    <property type="match status" value="1"/>
</dbReference>
<keyword evidence="6" id="KW-0464">Manganese</keyword>
<keyword evidence="3" id="KW-0479">Metal-binding</keyword>
<dbReference type="AlphaFoldDB" id="A0A4Q4KNR9"/>
<dbReference type="Pfam" id="PF00293">
    <property type="entry name" value="NUDIX"/>
    <property type="match status" value="1"/>
</dbReference>
<evidence type="ECO:0000256" key="4">
    <source>
        <dbReference type="ARBA" id="ARBA00022801"/>
    </source>
</evidence>
<accession>A0A4Q4KNR9</accession>
<evidence type="ECO:0000256" key="1">
    <source>
        <dbReference type="ARBA" id="ARBA00001936"/>
    </source>
</evidence>
<evidence type="ECO:0000313" key="8">
    <source>
        <dbReference type="EMBL" id="RYM34670.1"/>
    </source>
</evidence>
<dbReference type="CDD" id="cd03426">
    <property type="entry name" value="NUDIX_CoAse_Nudt7"/>
    <property type="match status" value="1"/>
</dbReference>
<dbReference type="Proteomes" id="UP000293952">
    <property type="component" value="Unassembled WGS sequence"/>
</dbReference>
<evidence type="ECO:0000256" key="5">
    <source>
        <dbReference type="ARBA" id="ARBA00022842"/>
    </source>
</evidence>
<protein>
    <submittedName>
        <fullName evidence="8">CoA pyrophosphatase</fullName>
    </submittedName>
</protein>
<evidence type="ECO:0000256" key="6">
    <source>
        <dbReference type="ARBA" id="ARBA00023211"/>
    </source>
</evidence>
<dbReference type="OrthoDB" id="9802805at2"/>
<evidence type="ECO:0000256" key="2">
    <source>
        <dbReference type="ARBA" id="ARBA00001946"/>
    </source>
</evidence>
<dbReference type="PANTHER" id="PTHR12992">
    <property type="entry name" value="NUDIX HYDROLASE"/>
    <property type="match status" value="1"/>
</dbReference>
<dbReference type="GO" id="GO:0010945">
    <property type="term" value="F:coenzyme A diphosphatase activity"/>
    <property type="evidence" value="ECO:0007669"/>
    <property type="project" value="InterPro"/>
</dbReference>
<feature type="domain" description="Nudix hydrolase" evidence="7">
    <location>
        <begin position="43"/>
        <end position="178"/>
    </location>
</feature>
<keyword evidence="9" id="KW-1185">Reference proteome</keyword>
<comment type="cofactor">
    <cofactor evidence="2">
        <name>Mg(2+)</name>
        <dbReference type="ChEBI" id="CHEBI:18420"/>
    </cofactor>
</comment>
<organism evidence="8 9">
    <name type="scientific">Brumimicrobium glaciale</name>
    <dbReference type="NCBI Taxonomy" id="200475"/>
    <lineage>
        <taxon>Bacteria</taxon>
        <taxon>Pseudomonadati</taxon>
        <taxon>Bacteroidota</taxon>
        <taxon>Flavobacteriia</taxon>
        <taxon>Flavobacteriales</taxon>
        <taxon>Crocinitomicaceae</taxon>
        <taxon>Brumimicrobium</taxon>
    </lineage>
</organism>
<name>A0A4Q4KNR9_9FLAO</name>
<evidence type="ECO:0000259" key="7">
    <source>
        <dbReference type="PROSITE" id="PS51462"/>
    </source>
</evidence>
<dbReference type="PANTHER" id="PTHR12992:SF11">
    <property type="entry name" value="MITOCHONDRIAL COENZYME A DIPHOSPHATASE NUDT8"/>
    <property type="match status" value="1"/>
</dbReference>
<dbReference type="InterPro" id="IPR015797">
    <property type="entry name" value="NUDIX_hydrolase-like_dom_sf"/>
</dbReference>
<evidence type="ECO:0000313" key="9">
    <source>
        <dbReference type="Proteomes" id="UP000293952"/>
    </source>
</evidence>
<dbReference type="InterPro" id="IPR045121">
    <property type="entry name" value="CoAse"/>
</dbReference>
<dbReference type="RefSeq" id="WP_130092679.1">
    <property type="nucleotide sequence ID" value="NZ_SETE01000002.1"/>
</dbReference>
<dbReference type="GO" id="GO:0046872">
    <property type="term" value="F:metal ion binding"/>
    <property type="evidence" value="ECO:0007669"/>
    <property type="project" value="UniProtKB-KW"/>
</dbReference>
<dbReference type="InterPro" id="IPR000086">
    <property type="entry name" value="NUDIX_hydrolase_dom"/>
</dbReference>
<dbReference type="EMBL" id="SETE01000002">
    <property type="protein sequence ID" value="RYM34670.1"/>
    <property type="molecule type" value="Genomic_DNA"/>
</dbReference>
<keyword evidence="5" id="KW-0460">Magnesium</keyword>
<comment type="cofactor">
    <cofactor evidence="1">
        <name>Mn(2+)</name>
        <dbReference type="ChEBI" id="CHEBI:29035"/>
    </cofactor>
</comment>
<dbReference type="SUPFAM" id="SSF55811">
    <property type="entry name" value="Nudix"/>
    <property type="match status" value="1"/>
</dbReference>
<reference evidence="8 9" key="1">
    <citation type="submission" date="2019-02" db="EMBL/GenBank/DDBJ databases">
        <title>Genome sequence of the sea-ice species Brumimicrobium glaciale.</title>
        <authorList>
            <person name="Bowman J.P."/>
        </authorList>
    </citation>
    <scope>NUCLEOTIDE SEQUENCE [LARGE SCALE GENOMIC DNA]</scope>
    <source>
        <strain evidence="8 9">IC156</strain>
    </source>
</reference>
<gene>
    <name evidence="8" type="ORF">ERX46_04655</name>
</gene>
<comment type="caution">
    <text evidence="8">The sequence shown here is derived from an EMBL/GenBank/DDBJ whole genome shotgun (WGS) entry which is preliminary data.</text>
</comment>
<sequence length="208" mass="23998">MMLTIEEIRKQLTFRLPGEDAHIPMSPTGRGRSSEAIKQAINYRESAVALVIYEKHNELKVILTERSPYRGMHSGEVCLPGGKMEDFDEDLQQTAIRECIEEIGLKYEGFDLLGKLTPVFIPISNFSIQPYVFHYTEPPVFIKNSREVAEIFSFPIHQLFEKDIIKKTRIELTGRTALDDIPYFDINNKVVWGATALILHEFKHIFIR</sequence>